<feature type="region of interest" description="Disordered" evidence="1">
    <location>
        <begin position="127"/>
        <end position="153"/>
    </location>
</feature>
<evidence type="ECO:0000256" key="1">
    <source>
        <dbReference type="SAM" id="MobiDB-lite"/>
    </source>
</evidence>
<evidence type="ECO:0000313" key="4">
    <source>
        <dbReference type="Proteomes" id="UP001595937"/>
    </source>
</evidence>
<feature type="region of interest" description="Disordered" evidence="1">
    <location>
        <begin position="356"/>
        <end position="378"/>
    </location>
</feature>
<feature type="region of interest" description="Disordered" evidence="1">
    <location>
        <begin position="76"/>
        <end position="102"/>
    </location>
</feature>
<organism evidence="3 4">
    <name type="scientific">Brachybacterium tyrofermentans</name>
    <dbReference type="NCBI Taxonomy" id="47848"/>
    <lineage>
        <taxon>Bacteria</taxon>
        <taxon>Bacillati</taxon>
        <taxon>Actinomycetota</taxon>
        <taxon>Actinomycetes</taxon>
        <taxon>Micrococcales</taxon>
        <taxon>Dermabacteraceae</taxon>
        <taxon>Brachybacterium</taxon>
    </lineage>
</organism>
<protein>
    <submittedName>
        <fullName evidence="3">DUF4439 domain-containing protein</fullName>
    </submittedName>
</protein>
<dbReference type="InterPro" id="IPR012347">
    <property type="entry name" value="Ferritin-like"/>
</dbReference>
<sequence>MLLPTDSPSAARLPSRRRVLASGALGVLALAGLPGCGRIAVGGPEAYTPPPPGIDDLYRADLLDVLDRAIAGAEALAGSDGDSDSDDGAPDPSGATADGSTGPALPGVLSMLVAALPAQRAALLTGAEAERAATAGSDPASTSPPPPSDAPTDAAGLLAVLVELRLLAADAARQVSGSLARPVVAIAAHSAWSARRLHVAAAAGEVAPLRPAEEIVPSREVPTTDPATVGAEVDYHSTIERAQQEEWYVGYLYEVLAARTTDAGEREADLAHSDRHRARAESLAAIAEEDGAPVVPRQAVYALPGGTLDDRMAAELPRMLAEGLLVDHAALVGAAPFDRRPLSILATMQEGELLATRTEEMPPLPGLEIEDPAPSDGG</sequence>
<dbReference type="EMBL" id="JBHSLN010000012">
    <property type="protein sequence ID" value="MFC5296581.1"/>
    <property type="molecule type" value="Genomic_DNA"/>
</dbReference>
<evidence type="ECO:0000259" key="2">
    <source>
        <dbReference type="Pfam" id="PF14530"/>
    </source>
</evidence>
<dbReference type="Pfam" id="PF14530">
    <property type="entry name" value="DUF4439"/>
    <property type="match status" value="1"/>
</dbReference>
<gene>
    <name evidence="3" type="ORF">ACFPK8_03595</name>
</gene>
<proteinExistence type="predicted"/>
<feature type="compositionally biased region" description="Low complexity" evidence="1">
    <location>
        <begin position="127"/>
        <end position="141"/>
    </location>
</feature>
<feature type="domain" description="DUF4439" evidence="2">
    <location>
        <begin position="250"/>
        <end position="368"/>
    </location>
</feature>
<dbReference type="GeneID" id="303298459"/>
<dbReference type="InterPro" id="IPR029447">
    <property type="entry name" value="DUF4439"/>
</dbReference>
<accession>A0ABW0FD86</accession>
<feature type="compositionally biased region" description="Acidic residues" evidence="1">
    <location>
        <begin position="368"/>
        <end position="378"/>
    </location>
</feature>
<keyword evidence="4" id="KW-1185">Reference proteome</keyword>
<name>A0ABW0FD86_9MICO</name>
<evidence type="ECO:0000313" key="3">
    <source>
        <dbReference type="EMBL" id="MFC5296581.1"/>
    </source>
</evidence>
<dbReference type="Gene3D" id="1.20.1260.10">
    <property type="match status" value="1"/>
</dbReference>
<dbReference type="Proteomes" id="UP001595937">
    <property type="component" value="Unassembled WGS sequence"/>
</dbReference>
<reference evidence="4" key="1">
    <citation type="journal article" date="2019" name="Int. J. Syst. Evol. Microbiol.">
        <title>The Global Catalogue of Microorganisms (GCM) 10K type strain sequencing project: providing services to taxonomists for standard genome sequencing and annotation.</title>
        <authorList>
            <consortium name="The Broad Institute Genomics Platform"/>
            <consortium name="The Broad Institute Genome Sequencing Center for Infectious Disease"/>
            <person name="Wu L."/>
            <person name="Ma J."/>
        </authorList>
    </citation>
    <scope>NUCLEOTIDE SEQUENCE [LARGE SCALE GENOMIC DNA]</scope>
    <source>
        <strain evidence="4">CGMCC 1.16455</strain>
    </source>
</reference>
<dbReference type="RefSeq" id="WP_193116312.1">
    <property type="nucleotide sequence ID" value="NZ_BAAAIR010000046.1"/>
</dbReference>
<comment type="caution">
    <text evidence="3">The sequence shown here is derived from an EMBL/GenBank/DDBJ whole genome shotgun (WGS) entry which is preliminary data.</text>
</comment>